<protein>
    <submittedName>
        <fullName evidence="2">Uncharacterized protein</fullName>
    </submittedName>
</protein>
<dbReference type="Proteomes" id="UP000245910">
    <property type="component" value="Chromosome I"/>
</dbReference>
<evidence type="ECO:0000313" key="2">
    <source>
        <dbReference type="EMBL" id="CEI67266.1"/>
    </source>
</evidence>
<sequence length="161" mass="17552">MVPNSTVSPQTSSKKLTLPLLSLSDPHAARPTRRPHLSSQTSSSHLYQPQTNPIPLFHHSPNPLSSMNFANSFTSPVSSNPVLLTPTTLLSDGTGAGFAMQRKSLYRRACTAETHSVSPASSRASANIIPGEPPLRTRSQSTLSCWAARRTRESFLRDVMW</sequence>
<feature type="region of interest" description="Disordered" evidence="1">
    <location>
        <begin position="25"/>
        <end position="58"/>
    </location>
</feature>
<keyword evidence="3" id="KW-1185">Reference proteome</keyword>
<dbReference type="EMBL" id="LN649229">
    <property type="protein sequence ID" value="CEI67266.1"/>
    <property type="molecule type" value="Genomic_DNA"/>
</dbReference>
<dbReference type="AlphaFoldDB" id="A0A2L2TTE7"/>
<organism evidence="2 3">
    <name type="scientific">Fusarium venenatum</name>
    <dbReference type="NCBI Taxonomy" id="56646"/>
    <lineage>
        <taxon>Eukaryota</taxon>
        <taxon>Fungi</taxon>
        <taxon>Dikarya</taxon>
        <taxon>Ascomycota</taxon>
        <taxon>Pezizomycotina</taxon>
        <taxon>Sordariomycetes</taxon>
        <taxon>Hypocreomycetidae</taxon>
        <taxon>Hypocreales</taxon>
        <taxon>Nectriaceae</taxon>
        <taxon>Fusarium</taxon>
    </lineage>
</organism>
<accession>A0A2L2TTE7</accession>
<feature type="region of interest" description="Disordered" evidence="1">
    <location>
        <begin position="117"/>
        <end position="136"/>
    </location>
</feature>
<reference evidence="3" key="1">
    <citation type="submission" date="2014-10" db="EMBL/GenBank/DDBJ databases">
        <authorList>
            <person name="King R."/>
        </authorList>
    </citation>
    <scope>NUCLEOTIDE SEQUENCE [LARGE SCALE GENOMIC DNA]</scope>
    <source>
        <strain evidence="3">A3/5</strain>
    </source>
</reference>
<proteinExistence type="predicted"/>
<feature type="compositionally biased region" description="Polar residues" evidence="1">
    <location>
        <begin position="37"/>
        <end position="53"/>
    </location>
</feature>
<name>A0A2L2TTE7_9HYPO</name>
<evidence type="ECO:0000313" key="3">
    <source>
        <dbReference type="Proteomes" id="UP000245910"/>
    </source>
</evidence>
<evidence type="ECO:0000256" key="1">
    <source>
        <dbReference type="SAM" id="MobiDB-lite"/>
    </source>
</evidence>